<dbReference type="InterPro" id="IPR008847">
    <property type="entry name" value="Suf"/>
</dbReference>
<dbReference type="PANTHER" id="PTHR19980:SF0">
    <property type="entry name" value="CLEAVAGE STIMULATION FACTOR SUBUNIT 3"/>
    <property type="match status" value="1"/>
</dbReference>
<keyword evidence="6" id="KW-1133">Transmembrane helix</keyword>
<evidence type="ECO:0000256" key="1">
    <source>
        <dbReference type="ARBA" id="ARBA00002863"/>
    </source>
</evidence>
<feature type="region of interest" description="Disordered" evidence="5">
    <location>
        <begin position="20"/>
        <end position="159"/>
    </location>
</feature>
<evidence type="ECO:0000256" key="4">
    <source>
        <dbReference type="RuleBase" id="RU369035"/>
    </source>
</evidence>
<sequence length="1240" mass="138588">MADEEAAFLSAMLAANDSAGEYQMGGGASGQRAESISSDEYDPSQTVHTETLPASTVQFTSNSPPLHETFPTPSDTPLNPTSTSAAPALREASASLSRSMSRASSETSDSIAITTNQQDPIQALPNQPAQDGEATRLGHNIADGQESSSSLRPGSDSTLNVSTNHVSADNVPIQNGVHEQKHSDSFQNGVPDTVPNLAAVIPDTGASSHSDSTVKPSETLPAPSVVDTRPSTREEATTPISAAPKARLPHDKIGILEDRIKEDPRGDLVAWQNLINEHKKRGKLEDARSVYERFLVVFPSAAEEWVAYAQMENEVNNRTAVEKIFNRALRELPYLGLWSMYLDHIRRHNNIAMDPSGLARQTINSAYDIALQHIGLDKESGKIWQDYVQFLKSGPGIVGGSTWQDQQKMDSLRSVYQRAICIPTQFTNLLWKEYDGFEMGLNKITGRKFVQDQSPAYMTARSSYTELQNITRNLRRTTLPVLPPALGFDGDVEYMEQLDIWKRWIQWEKNDPLVLKIDEVASYRARIVYVYKQALMAMRFWPELWAEASDFCFANDLDSEGDAFLTQGIAANPESCLLAFKHADRKELNSTKEEGEDAAIRRGAAVREPYDKVLDALYELFAKSKSREDQDVARIEANYAAANDFQSNGVKAEEDNDDNEGEDGRSKEKEKAVQVESVKNMHGVQQKLLSKTISHTWIALTRAMRRIQGKGKVNHALAGSRGIFADARKRGRITSDVYVASALMEFHCYDVETGKKIFERGLRLFSDDENFALQYIKHLVANNDHTNARVVFETAVTKLALKPETVSKAKPLYAFFHDFESRYGELTQIVKLEKRMSDLFPEDPALTLFSRRFTQNGFDPTVIRPIVSPATQAKPKTIPSIKAEAEGVPDSPQQRINEIINSPKRPLPTDDDDDSPRPRKLARPESPLKGAAGRRLDQQKRSRQPEMPQFSQPVPHPPPPPPLPRDVMFLLSIIPKAETYHATKFSAEQLVKLLRETNIPTTMAQAPPLPGARGPLHNQPMPPYQHMPSPIPQPQGPYGHSQYPGQFNDQKLMPRSDLPEVPHPSAGPREVQEFLVQSILALAADPDPDVALAKAENIVGDGIALYEYSPAFWNRKLGFQGLRIYHAIQTSRYGFYGGYRPIILFGKFFFAIGVVLGYAEIYINAGDFWKCVICASSLFVLYPFHYFCTTQYCLDLDWFPEQLKIRPLPPGVRRPTDWEILKYQFFSAPFSDHARRSAKA</sequence>
<dbReference type="GO" id="GO:0005737">
    <property type="term" value="C:cytoplasm"/>
    <property type="evidence" value="ECO:0007669"/>
    <property type="project" value="UniProtKB-SubCell"/>
</dbReference>
<organism evidence="8 9">
    <name type="scientific">Imshaugia aleurites</name>
    <dbReference type="NCBI Taxonomy" id="172621"/>
    <lineage>
        <taxon>Eukaryota</taxon>
        <taxon>Fungi</taxon>
        <taxon>Dikarya</taxon>
        <taxon>Ascomycota</taxon>
        <taxon>Pezizomycotina</taxon>
        <taxon>Lecanoromycetes</taxon>
        <taxon>OSLEUM clade</taxon>
        <taxon>Lecanoromycetidae</taxon>
        <taxon>Lecanorales</taxon>
        <taxon>Lecanorineae</taxon>
        <taxon>Parmeliaceae</taxon>
        <taxon>Imshaugia</taxon>
    </lineage>
</organism>
<keyword evidence="9" id="KW-1185">Reference proteome</keyword>
<feature type="compositionally biased region" description="Polar residues" evidence="5">
    <location>
        <begin position="145"/>
        <end position="159"/>
    </location>
</feature>
<feature type="compositionally biased region" description="Polar residues" evidence="5">
    <location>
        <begin position="205"/>
        <end position="216"/>
    </location>
</feature>
<feature type="region of interest" description="Disordered" evidence="5">
    <location>
        <begin position="203"/>
        <end position="239"/>
    </location>
</feature>
<dbReference type="AlphaFoldDB" id="A0A8H3G623"/>
<dbReference type="InterPro" id="IPR003107">
    <property type="entry name" value="HAT"/>
</dbReference>
<feature type="region of interest" description="Disordered" evidence="5">
    <location>
        <begin position="870"/>
        <end position="963"/>
    </location>
</feature>
<dbReference type="Proteomes" id="UP000664534">
    <property type="component" value="Unassembled WGS sequence"/>
</dbReference>
<feature type="compositionally biased region" description="Basic and acidic residues" evidence="5">
    <location>
        <begin position="662"/>
        <end position="672"/>
    </location>
</feature>
<accession>A0A8H3G623</accession>
<dbReference type="GO" id="GO:0180010">
    <property type="term" value="P:co-transcriptional mRNA 3'-end processing, cleavage and polyadenylation pathway"/>
    <property type="evidence" value="ECO:0007669"/>
    <property type="project" value="UniProtKB-UniRule"/>
</dbReference>
<comment type="function">
    <text evidence="1 4">Component of the cleavage factor IA (CFIA) complex, which is involved in the endonucleolytic cleavage during polyadenylation-dependent pre-mRNA 3'-end formation.</text>
</comment>
<evidence type="ECO:0000256" key="5">
    <source>
        <dbReference type="SAM" id="MobiDB-lite"/>
    </source>
</evidence>
<evidence type="ECO:0000256" key="3">
    <source>
        <dbReference type="ARBA" id="ARBA00023242"/>
    </source>
</evidence>
<feature type="compositionally biased region" description="Polar residues" evidence="5">
    <location>
        <begin position="43"/>
        <end position="64"/>
    </location>
</feature>
<dbReference type="InterPro" id="IPR011990">
    <property type="entry name" value="TPR-like_helical_dom_sf"/>
</dbReference>
<keyword evidence="6" id="KW-0812">Transmembrane</keyword>
<keyword evidence="2" id="KW-0677">Repeat</keyword>
<feature type="compositionally biased region" description="Polar residues" evidence="5">
    <location>
        <begin position="71"/>
        <end position="82"/>
    </location>
</feature>
<feature type="compositionally biased region" description="Pro residues" evidence="5">
    <location>
        <begin position="1024"/>
        <end position="1035"/>
    </location>
</feature>
<dbReference type="Gene3D" id="1.25.40.1040">
    <property type="match status" value="1"/>
</dbReference>
<dbReference type="GO" id="GO:0003729">
    <property type="term" value="F:mRNA binding"/>
    <property type="evidence" value="ECO:0007669"/>
    <property type="project" value="TreeGrafter"/>
</dbReference>
<evidence type="ECO:0000256" key="2">
    <source>
        <dbReference type="ARBA" id="ARBA00022737"/>
    </source>
</evidence>
<dbReference type="GO" id="GO:0005634">
    <property type="term" value="C:nucleus"/>
    <property type="evidence" value="ECO:0007669"/>
    <property type="project" value="UniProtKB-SubCell"/>
</dbReference>
<feature type="compositionally biased region" description="Pro residues" evidence="5">
    <location>
        <begin position="954"/>
        <end position="963"/>
    </location>
</feature>
<feature type="compositionally biased region" description="Polar residues" evidence="5">
    <location>
        <begin position="891"/>
        <end position="900"/>
    </location>
</feature>
<comment type="caution">
    <text evidence="8">The sequence shown here is derived from an EMBL/GenBank/DDBJ whole genome shotgun (WGS) entry which is preliminary data.</text>
</comment>
<feature type="domain" description="Suppressor of forked" evidence="7">
    <location>
        <begin position="251"/>
        <end position="861"/>
    </location>
</feature>
<evidence type="ECO:0000259" key="7">
    <source>
        <dbReference type="Pfam" id="PF05843"/>
    </source>
</evidence>
<dbReference type="OrthoDB" id="26282at2759"/>
<feature type="transmembrane region" description="Helical" evidence="6">
    <location>
        <begin position="1142"/>
        <end position="1161"/>
    </location>
</feature>
<proteinExistence type="predicted"/>
<reference evidence="8" key="1">
    <citation type="submission" date="2021-03" db="EMBL/GenBank/DDBJ databases">
        <authorList>
            <person name="Tagirdzhanova G."/>
        </authorList>
    </citation>
    <scope>NUCLEOTIDE SEQUENCE</scope>
</reference>
<keyword evidence="3 4" id="KW-0539">Nucleus</keyword>
<gene>
    <name evidence="8" type="primary">RNA14</name>
    <name evidence="8" type="ORF">IMSHALPRED_010783</name>
</gene>
<comment type="subcellular location">
    <subcellularLocation>
        <location evidence="4">Nucleus</location>
    </subcellularLocation>
    <subcellularLocation>
        <location evidence="4">Cytoplasm</location>
    </subcellularLocation>
    <text evidence="4">Nucleus and/or cytoplasm.</text>
</comment>
<dbReference type="EMBL" id="CAJPDT010000091">
    <property type="protein sequence ID" value="CAF9936495.1"/>
    <property type="molecule type" value="Genomic_DNA"/>
</dbReference>
<dbReference type="Pfam" id="PF05843">
    <property type="entry name" value="Suf"/>
    <property type="match status" value="1"/>
</dbReference>
<name>A0A8H3G623_9LECA</name>
<feature type="compositionally biased region" description="Low complexity" evidence="5">
    <location>
        <begin position="83"/>
        <end position="110"/>
    </location>
</feature>
<protein>
    <recommendedName>
        <fullName evidence="4">mRNA 3'-end-processing protein RNA14</fullName>
    </recommendedName>
</protein>
<evidence type="ECO:0000313" key="9">
    <source>
        <dbReference type="Proteomes" id="UP000664534"/>
    </source>
</evidence>
<evidence type="ECO:0000256" key="6">
    <source>
        <dbReference type="SAM" id="Phobius"/>
    </source>
</evidence>
<keyword evidence="4" id="KW-0507">mRNA processing</keyword>
<evidence type="ECO:0000313" key="8">
    <source>
        <dbReference type="EMBL" id="CAF9936495.1"/>
    </source>
</evidence>
<feature type="compositionally biased region" description="Basic and acidic residues" evidence="5">
    <location>
        <begin position="934"/>
        <end position="944"/>
    </location>
</feature>
<dbReference type="SMART" id="SM00386">
    <property type="entry name" value="HAT"/>
    <property type="match status" value="6"/>
</dbReference>
<dbReference type="SUPFAM" id="SSF48452">
    <property type="entry name" value="TPR-like"/>
    <property type="match status" value="2"/>
</dbReference>
<dbReference type="InterPro" id="IPR045243">
    <property type="entry name" value="Rna14-like"/>
</dbReference>
<feature type="region of interest" description="Disordered" evidence="5">
    <location>
        <begin position="1024"/>
        <end position="1045"/>
    </location>
</feature>
<feature type="region of interest" description="Disordered" evidence="5">
    <location>
        <begin position="646"/>
        <end position="672"/>
    </location>
</feature>
<dbReference type="PANTHER" id="PTHR19980">
    <property type="entry name" value="RNA CLEAVAGE STIMULATION FACTOR"/>
    <property type="match status" value="1"/>
</dbReference>
<keyword evidence="6" id="KW-0472">Membrane</keyword>
<feature type="compositionally biased region" description="Polar residues" evidence="5">
    <location>
        <begin position="111"/>
        <end position="129"/>
    </location>
</feature>
<keyword evidence="4" id="KW-0963">Cytoplasm</keyword>